<dbReference type="Proteomes" id="UP001054945">
    <property type="component" value="Unassembled WGS sequence"/>
</dbReference>
<evidence type="ECO:0000313" key="2">
    <source>
        <dbReference type="Proteomes" id="UP001054945"/>
    </source>
</evidence>
<dbReference type="AlphaFoldDB" id="A0AAV4SIU1"/>
<reference evidence="1 2" key="1">
    <citation type="submission" date="2021-06" db="EMBL/GenBank/DDBJ databases">
        <title>Caerostris extrusa draft genome.</title>
        <authorList>
            <person name="Kono N."/>
            <person name="Arakawa K."/>
        </authorList>
    </citation>
    <scope>NUCLEOTIDE SEQUENCE [LARGE SCALE GENOMIC DNA]</scope>
</reference>
<keyword evidence="2" id="KW-1185">Reference proteome</keyword>
<sequence length="128" mass="14266">MQVPGDIFLLDVNPKPSKPTFEDGNPYVYHTREVPTDYVHLTPKSASECIYERLMDGKPSSYETVLCRSHVLNEEGHRGYHSCNRAVTVPNSVTTIISTSSLSSSSSEISFSSIDVSKQFPTDEDKCF</sequence>
<name>A0AAV4SIU1_CAEEX</name>
<gene>
    <name evidence="1" type="primary">Nphs1_8</name>
    <name evidence="1" type="ORF">CEXT_520001</name>
</gene>
<accession>A0AAV4SIU1</accession>
<dbReference type="EMBL" id="BPLR01009592">
    <property type="protein sequence ID" value="GIY33111.1"/>
    <property type="molecule type" value="Genomic_DNA"/>
</dbReference>
<comment type="caution">
    <text evidence="1">The sequence shown here is derived from an EMBL/GenBank/DDBJ whole genome shotgun (WGS) entry which is preliminary data.</text>
</comment>
<protein>
    <submittedName>
        <fullName evidence="1">Nephrin</fullName>
    </submittedName>
</protein>
<evidence type="ECO:0000313" key="1">
    <source>
        <dbReference type="EMBL" id="GIY33111.1"/>
    </source>
</evidence>
<proteinExistence type="predicted"/>
<organism evidence="1 2">
    <name type="scientific">Caerostris extrusa</name>
    <name type="common">Bark spider</name>
    <name type="synonym">Caerostris bankana</name>
    <dbReference type="NCBI Taxonomy" id="172846"/>
    <lineage>
        <taxon>Eukaryota</taxon>
        <taxon>Metazoa</taxon>
        <taxon>Ecdysozoa</taxon>
        <taxon>Arthropoda</taxon>
        <taxon>Chelicerata</taxon>
        <taxon>Arachnida</taxon>
        <taxon>Araneae</taxon>
        <taxon>Araneomorphae</taxon>
        <taxon>Entelegynae</taxon>
        <taxon>Araneoidea</taxon>
        <taxon>Araneidae</taxon>
        <taxon>Caerostris</taxon>
    </lineage>
</organism>